<dbReference type="Proteomes" id="UP000546464">
    <property type="component" value="Unassembled WGS sequence"/>
</dbReference>
<dbReference type="EMBL" id="JACHVB010000011">
    <property type="protein sequence ID" value="MBC2592780.1"/>
    <property type="molecule type" value="Genomic_DNA"/>
</dbReference>
<protein>
    <recommendedName>
        <fullName evidence="3">NlpC/P60 domain-containing protein</fullName>
    </recommendedName>
</protein>
<dbReference type="SUPFAM" id="SSF54001">
    <property type="entry name" value="Cysteine proteinases"/>
    <property type="match status" value="1"/>
</dbReference>
<evidence type="ECO:0000313" key="2">
    <source>
        <dbReference type="Proteomes" id="UP000546464"/>
    </source>
</evidence>
<dbReference type="InterPro" id="IPR038765">
    <property type="entry name" value="Papain-like_cys_pep_sf"/>
</dbReference>
<gene>
    <name evidence="1" type="ORF">H5P28_00755</name>
</gene>
<dbReference type="AlphaFoldDB" id="A0A842H8W8"/>
<organism evidence="1 2">
    <name type="scientific">Ruficoccus amylovorans</name>
    <dbReference type="NCBI Taxonomy" id="1804625"/>
    <lineage>
        <taxon>Bacteria</taxon>
        <taxon>Pseudomonadati</taxon>
        <taxon>Verrucomicrobiota</taxon>
        <taxon>Opitutia</taxon>
        <taxon>Puniceicoccales</taxon>
        <taxon>Cerasicoccaceae</taxon>
        <taxon>Ruficoccus</taxon>
    </lineage>
</organism>
<dbReference type="RefSeq" id="WP_185673795.1">
    <property type="nucleotide sequence ID" value="NZ_JACHVB010000011.1"/>
</dbReference>
<name>A0A842H8W8_9BACT</name>
<sequence>MRPFFKNAERVKALEAEARRWIGTPFVPFQGVCQGGCDCVHLVHQLATDCGFPHELKPPCYTLDATAHREDSQLRGYLESIPNCLRLDDGEPLMPGDLVTFMMGRAPHHLGMMVTPPVFIHSIRGLGTTFGQLDDPTYARRKDAVYRLMER</sequence>
<evidence type="ECO:0000313" key="1">
    <source>
        <dbReference type="EMBL" id="MBC2592780.1"/>
    </source>
</evidence>
<comment type="caution">
    <text evidence="1">The sequence shown here is derived from an EMBL/GenBank/DDBJ whole genome shotgun (WGS) entry which is preliminary data.</text>
</comment>
<proteinExistence type="predicted"/>
<accession>A0A842H8W8</accession>
<dbReference type="Gene3D" id="3.90.1720.10">
    <property type="entry name" value="endopeptidase domain like (from Nostoc punctiforme)"/>
    <property type="match status" value="1"/>
</dbReference>
<evidence type="ECO:0008006" key="3">
    <source>
        <dbReference type="Google" id="ProtNLM"/>
    </source>
</evidence>
<keyword evidence="2" id="KW-1185">Reference proteome</keyword>
<reference evidence="1 2" key="1">
    <citation type="submission" date="2020-07" db="EMBL/GenBank/DDBJ databases">
        <authorList>
            <person name="Feng X."/>
        </authorList>
    </citation>
    <scope>NUCLEOTIDE SEQUENCE [LARGE SCALE GENOMIC DNA]</scope>
    <source>
        <strain evidence="1 2">JCM31066</strain>
    </source>
</reference>